<gene>
    <name evidence="2" type="ORF">C8Q71DRAFT_732247</name>
</gene>
<dbReference type="EMBL" id="JADCUA010000001">
    <property type="protein sequence ID" value="KAH9844351.1"/>
    <property type="molecule type" value="Genomic_DNA"/>
</dbReference>
<accession>A0ABQ8KYS9</accession>
<evidence type="ECO:0000313" key="2">
    <source>
        <dbReference type="EMBL" id="KAH9844351.1"/>
    </source>
</evidence>
<dbReference type="RefSeq" id="XP_047785161.1">
    <property type="nucleotide sequence ID" value="XM_047922248.1"/>
</dbReference>
<feature type="compositionally biased region" description="Low complexity" evidence="1">
    <location>
        <begin position="23"/>
        <end position="50"/>
    </location>
</feature>
<evidence type="ECO:0000313" key="3">
    <source>
        <dbReference type="Proteomes" id="UP000814176"/>
    </source>
</evidence>
<reference evidence="2 3" key="1">
    <citation type="journal article" date="2021" name="Environ. Microbiol.">
        <title>Gene family expansions and transcriptome signatures uncover fungal adaptations to wood decay.</title>
        <authorList>
            <person name="Hage H."/>
            <person name="Miyauchi S."/>
            <person name="Viragh M."/>
            <person name="Drula E."/>
            <person name="Min B."/>
            <person name="Chaduli D."/>
            <person name="Navarro D."/>
            <person name="Favel A."/>
            <person name="Norest M."/>
            <person name="Lesage-Meessen L."/>
            <person name="Balint B."/>
            <person name="Merenyi Z."/>
            <person name="de Eugenio L."/>
            <person name="Morin E."/>
            <person name="Martinez A.T."/>
            <person name="Baldrian P."/>
            <person name="Stursova M."/>
            <person name="Martinez M.J."/>
            <person name="Novotny C."/>
            <person name="Magnuson J.K."/>
            <person name="Spatafora J.W."/>
            <person name="Maurice S."/>
            <person name="Pangilinan J."/>
            <person name="Andreopoulos W."/>
            <person name="LaButti K."/>
            <person name="Hundley H."/>
            <person name="Na H."/>
            <person name="Kuo A."/>
            <person name="Barry K."/>
            <person name="Lipzen A."/>
            <person name="Henrissat B."/>
            <person name="Riley R."/>
            <person name="Ahrendt S."/>
            <person name="Nagy L.G."/>
            <person name="Grigoriev I.V."/>
            <person name="Martin F."/>
            <person name="Rosso M.N."/>
        </authorList>
    </citation>
    <scope>NUCLEOTIDE SEQUENCE [LARGE SCALE GENOMIC DNA]</scope>
    <source>
        <strain evidence="2 3">CIRM-BRFM 1785</strain>
    </source>
</reference>
<dbReference type="GeneID" id="72002980"/>
<feature type="region of interest" description="Disordered" evidence="1">
    <location>
        <begin position="1"/>
        <end position="125"/>
    </location>
</feature>
<proteinExistence type="predicted"/>
<feature type="compositionally biased region" description="Polar residues" evidence="1">
    <location>
        <begin position="64"/>
        <end position="76"/>
    </location>
</feature>
<comment type="caution">
    <text evidence="2">The sequence shown here is derived from an EMBL/GenBank/DDBJ whole genome shotgun (WGS) entry which is preliminary data.</text>
</comment>
<dbReference type="Proteomes" id="UP000814176">
    <property type="component" value="Unassembled WGS sequence"/>
</dbReference>
<feature type="compositionally biased region" description="Polar residues" evidence="1">
    <location>
        <begin position="1"/>
        <end position="12"/>
    </location>
</feature>
<sequence>MASSVQAPSQGHAQGKKPPSRPATARYLSSTSASSSRAVSATTPSASSSRLKPTPTAKVPRPALQTTASGTSTLKASRSAGHVPGGSAPVRSAAVKASSSVSKNIAPSSSSSSLPKKTSSQDKHPAIVDVTRDPASVLTSLDALQQAGQIQAWLFMSATLESSYEAAERAATAALEQRRAELSVEEADIADARVRFEAERLIAFYEELMAPQTSSAIASLVQQFLAHEEAYSRILSEALQLAQQPANEYLSVTHFNDALDKIDHLIEEATQLDASITSVLPELPERHDRVDDRPEHHNRVHSALVALLPIIRAQGANLEAARVVVQSGKHNLRDSMRLGSLQTTA</sequence>
<protein>
    <submittedName>
        <fullName evidence="2">Uncharacterized protein</fullName>
    </submittedName>
</protein>
<organism evidence="2 3">
    <name type="scientific">Rhodofomes roseus</name>
    <dbReference type="NCBI Taxonomy" id="34475"/>
    <lineage>
        <taxon>Eukaryota</taxon>
        <taxon>Fungi</taxon>
        <taxon>Dikarya</taxon>
        <taxon>Basidiomycota</taxon>
        <taxon>Agaricomycotina</taxon>
        <taxon>Agaricomycetes</taxon>
        <taxon>Polyporales</taxon>
        <taxon>Rhodofomes</taxon>
    </lineage>
</organism>
<name>A0ABQ8KYS9_9APHY</name>
<keyword evidence="3" id="KW-1185">Reference proteome</keyword>
<feature type="compositionally biased region" description="Low complexity" evidence="1">
    <location>
        <begin position="87"/>
        <end position="118"/>
    </location>
</feature>
<evidence type="ECO:0000256" key="1">
    <source>
        <dbReference type="SAM" id="MobiDB-lite"/>
    </source>
</evidence>